<dbReference type="GO" id="GO:0003729">
    <property type="term" value="F:mRNA binding"/>
    <property type="evidence" value="ECO:0007669"/>
    <property type="project" value="InterPro"/>
</dbReference>
<comment type="caution">
    <text evidence="8">The sequence shown here is derived from an EMBL/GenBank/DDBJ whole genome shotgun (WGS) entry which is preliminary data.</text>
</comment>
<dbReference type="GO" id="GO:0004519">
    <property type="term" value="F:endonuclease activity"/>
    <property type="evidence" value="ECO:0007669"/>
    <property type="project" value="UniProtKB-KW"/>
</dbReference>
<sequence length="73" mass="8137">MPGNIKRRELIRGLGLFGFTGPYPGGKHQFMIKGELKLRVPNPHGSGDIGIDLLRQILRQAGISLVEWESKLK</sequence>
<keyword evidence="2" id="KW-1277">Toxin-antitoxin system</keyword>
<keyword evidence="3" id="KW-0540">Nuclease</keyword>
<comment type="similarity">
    <text evidence="1">Belongs to the HicA mRNA interferase family.</text>
</comment>
<evidence type="ECO:0000256" key="3">
    <source>
        <dbReference type="ARBA" id="ARBA00022722"/>
    </source>
</evidence>
<proteinExistence type="inferred from homology"/>
<organism evidence="8 9">
    <name type="scientific">candidate division TA06 bacterium</name>
    <dbReference type="NCBI Taxonomy" id="2250710"/>
    <lineage>
        <taxon>Bacteria</taxon>
        <taxon>Bacteria division TA06</taxon>
    </lineage>
</organism>
<accession>A0A933IC32</accession>
<keyword evidence="7" id="KW-0346">Stress response</keyword>
<gene>
    <name evidence="8" type="ORF">HY768_10845</name>
</gene>
<dbReference type="SUPFAM" id="SSF54786">
    <property type="entry name" value="YcfA/nrd intein domain"/>
    <property type="match status" value="1"/>
</dbReference>
<keyword evidence="5" id="KW-0378">Hydrolase</keyword>
<evidence type="ECO:0000256" key="2">
    <source>
        <dbReference type="ARBA" id="ARBA00022649"/>
    </source>
</evidence>
<dbReference type="AlphaFoldDB" id="A0A933IC32"/>
<dbReference type="Proteomes" id="UP000736328">
    <property type="component" value="Unassembled WGS sequence"/>
</dbReference>
<dbReference type="EMBL" id="JACQXR010000148">
    <property type="protein sequence ID" value="MBI4727695.1"/>
    <property type="molecule type" value="Genomic_DNA"/>
</dbReference>
<dbReference type="InterPro" id="IPR038570">
    <property type="entry name" value="HicA_sf"/>
</dbReference>
<evidence type="ECO:0000256" key="7">
    <source>
        <dbReference type="ARBA" id="ARBA00023016"/>
    </source>
</evidence>
<evidence type="ECO:0000313" key="9">
    <source>
        <dbReference type="Proteomes" id="UP000736328"/>
    </source>
</evidence>
<evidence type="ECO:0000256" key="6">
    <source>
        <dbReference type="ARBA" id="ARBA00022884"/>
    </source>
</evidence>
<evidence type="ECO:0000256" key="4">
    <source>
        <dbReference type="ARBA" id="ARBA00022759"/>
    </source>
</evidence>
<evidence type="ECO:0000256" key="5">
    <source>
        <dbReference type="ARBA" id="ARBA00022801"/>
    </source>
</evidence>
<dbReference type="Gene3D" id="3.30.920.30">
    <property type="entry name" value="Hypothetical protein"/>
    <property type="match status" value="1"/>
</dbReference>
<keyword evidence="6" id="KW-0694">RNA-binding</keyword>
<reference evidence="8" key="1">
    <citation type="submission" date="2020-07" db="EMBL/GenBank/DDBJ databases">
        <title>Huge and variable diversity of episymbiotic CPR bacteria and DPANN archaea in groundwater ecosystems.</title>
        <authorList>
            <person name="He C.Y."/>
            <person name="Keren R."/>
            <person name="Whittaker M."/>
            <person name="Farag I.F."/>
            <person name="Doudna J."/>
            <person name="Cate J.H.D."/>
            <person name="Banfield J.F."/>
        </authorList>
    </citation>
    <scope>NUCLEOTIDE SEQUENCE</scope>
    <source>
        <strain evidence="8">NC_groundwater_1520_Pr4_B-0.1um_53_5</strain>
    </source>
</reference>
<protein>
    <submittedName>
        <fullName evidence="8">Type II toxin-antitoxin system HicA family toxin</fullName>
    </submittedName>
</protein>
<evidence type="ECO:0000313" key="8">
    <source>
        <dbReference type="EMBL" id="MBI4727695.1"/>
    </source>
</evidence>
<evidence type="ECO:0000256" key="1">
    <source>
        <dbReference type="ARBA" id="ARBA00006620"/>
    </source>
</evidence>
<name>A0A933IC32_UNCT6</name>
<keyword evidence="4" id="KW-0255">Endonuclease</keyword>
<dbReference type="GO" id="GO:0016787">
    <property type="term" value="F:hydrolase activity"/>
    <property type="evidence" value="ECO:0007669"/>
    <property type="project" value="UniProtKB-KW"/>
</dbReference>
<dbReference type="InterPro" id="IPR012933">
    <property type="entry name" value="HicA_mRNA_interferase"/>
</dbReference>
<dbReference type="Pfam" id="PF07927">
    <property type="entry name" value="HicA_toxin"/>
    <property type="match status" value="1"/>
</dbReference>